<dbReference type="EMBL" id="KV454540">
    <property type="protein sequence ID" value="ODV67695.1"/>
    <property type="molecule type" value="Genomic_DNA"/>
</dbReference>
<evidence type="ECO:0000256" key="8">
    <source>
        <dbReference type="ARBA" id="ARBA00023136"/>
    </source>
</evidence>
<keyword evidence="4 10" id="KW-0809">Transit peptide</keyword>
<dbReference type="InterPro" id="IPR008839">
    <property type="entry name" value="MDM33_fungi"/>
</dbReference>
<keyword evidence="6 11" id="KW-0175">Coiled coil</keyword>
<evidence type="ECO:0000256" key="3">
    <source>
        <dbReference type="ARBA" id="ARBA00022792"/>
    </source>
</evidence>
<evidence type="ECO:0000256" key="10">
    <source>
        <dbReference type="RuleBase" id="RU364128"/>
    </source>
</evidence>
<feature type="region of interest" description="Disordered" evidence="12">
    <location>
        <begin position="139"/>
        <end position="216"/>
    </location>
</feature>
<comment type="subcellular location">
    <subcellularLocation>
        <location evidence="10">Mitochondrion inner membrane</location>
        <topology evidence="10">Multi-pass membrane protein</topology>
    </subcellularLocation>
</comment>
<dbReference type="Proteomes" id="UP000095085">
    <property type="component" value="Unassembled WGS sequence"/>
</dbReference>
<evidence type="ECO:0000256" key="6">
    <source>
        <dbReference type="ARBA" id="ARBA00023054"/>
    </source>
</evidence>
<evidence type="ECO:0000256" key="2">
    <source>
        <dbReference type="ARBA" id="ARBA00022692"/>
    </source>
</evidence>
<name>A0A1E4RKT1_9ASCO</name>
<reference evidence="14" key="1">
    <citation type="submission" date="2016-05" db="EMBL/GenBank/DDBJ databases">
        <title>Comparative genomics of biotechnologically important yeasts.</title>
        <authorList>
            <consortium name="DOE Joint Genome Institute"/>
            <person name="Riley R."/>
            <person name="Haridas S."/>
            <person name="Wolfe K.H."/>
            <person name="Lopes M.R."/>
            <person name="Hittinger C.T."/>
            <person name="Goker M."/>
            <person name="Salamov A."/>
            <person name="Wisecaver J."/>
            <person name="Long T.M."/>
            <person name="Aerts A.L."/>
            <person name="Barry K."/>
            <person name="Choi C."/>
            <person name="Clum A."/>
            <person name="Coughlan A.Y."/>
            <person name="Deshpande S."/>
            <person name="Douglass A.P."/>
            <person name="Hanson S.J."/>
            <person name="Klenk H.-P."/>
            <person name="Labutti K."/>
            <person name="Lapidus A."/>
            <person name="Lindquist E."/>
            <person name="Lipzen A."/>
            <person name="Meier-Kolthoff J.P."/>
            <person name="Ohm R.A."/>
            <person name="Otillar R.P."/>
            <person name="Pangilinan J."/>
            <person name="Peng Y."/>
            <person name="Rokas A."/>
            <person name="Rosa C.A."/>
            <person name="Scheuner C."/>
            <person name="Sibirny A.A."/>
            <person name="Slot J.C."/>
            <person name="Stielow J.B."/>
            <person name="Sun H."/>
            <person name="Kurtzman C.P."/>
            <person name="Blackwell M."/>
            <person name="Grigoriev I.V."/>
            <person name="Jeffries T.W."/>
        </authorList>
    </citation>
    <scope>NUCLEOTIDE SEQUENCE [LARGE SCALE GENOMIC DNA]</scope>
    <source>
        <strain evidence="14">NRRL Y-1933</strain>
    </source>
</reference>
<dbReference type="AlphaFoldDB" id="A0A1E4RKT1"/>
<dbReference type="PANTHER" id="PTHR31961:SF3">
    <property type="entry name" value="SENSITIVE TO HIGH EXPRESSION PROTEIN 9, MITOCHONDRIAL"/>
    <property type="match status" value="1"/>
</dbReference>
<protein>
    <recommendedName>
        <fullName evidence="10">Sensitive to high expression protein 9, mitochondrial</fullName>
    </recommendedName>
</protein>
<dbReference type="PANTHER" id="PTHR31961">
    <property type="entry name" value="SENSITIVE TO HIGH EXPRESSION PROTEIN 9, MITOCHONDRIAL"/>
    <property type="match status" value="1"/>
</dbReference>
<feature type="non-terminal residue" evidence="13">
    <location>
        <position position="561"/>
    </location>
</feature>
<feature type="compositionally biased region" description="Basic and acidic residues" evidence="12">
    <location>
        <begin position="75"/>
        <end position="102"/>
    </location>
</feature>
<feature type="region of interest" description="Disordered" evidence="12">
    <location>
        <begin position="73"/>
        <end position="102"/>
    </location>
</feature>
<feature type="compositionally biased region" description="Basic and acidic residues" evidence="12">
    <location>
        <begin position="139"/>
        <end position="198"/>
    </location>
</feature>
<evidence type="ECO:0000313" key="13">
    <source>
        <dbReference type="EMBL" id="ODV67695.1"/>
    </source>
</evidence>
<evidence type="ECO:0000256" key="7">
    <source>
        <dbReference type="ARBA" id="ARBA00023128"/>
    </source>
</evidence>
<dbReference type="OrthoDB" id="5595506at2759"/>
<comment type="subunit">
    <text evidence="10">Homooligomer.</text>
</comment>
<keyword evidence="5 10" id="KW-1133">Transmembrane helix</keyword>
<dbReference type="Pfam" id="PF05546">
    <property type="entry name" value="She9_MDM33"/>
    <property type="match status" value="1"/>
</dbReference>
<dbReference type="GeneID" id="30995615"/>
<comment type="similarity">
    <text evidence="1 10">Belongs to the SHE9 family.</text>
</comment>
<dbReference type="GO" id="GO:0005743">
    <property type="term" value="C:mitochondrial inner membrane"/>
    <property type="evidence" value="ECO:0007669"/>
    <property type="project" value="UniProtKB-SubCell"/>
</dbReference>
<dbReference type="RefSeq" id="XP_020076762.1">
    <property type="nucleotide sequence ID" value="XM_020221065.1"/>
</dbReference>
<evidence type="ECO:0000313" key="14">
    <source>
        <dbReference type="Proteomes" id="UP000095085"/>
    </source>
</evidence>
<proteinExistence type="inferred from homology"/>
<dbReference type="GO" id="GO:0007007">
    <property type="term" value="P:inner mitochondrial membrane organization"/>
    <property type="evidence" value="ECO:0007669"/>
    <property type="project" value="TreeGrafter"/>
</dbReference>
<keyword evidence="2 10" id="KW-0812">Transmembrane</keyword>
<keyword evidence="8 10" id="KW-0472">Membrane</keyword>
<evidence type="ECO:0000256" key="12">
    <source>
        <dbReference type="SAM" id="MobiDB-lite"/>
    </source>
</evidence>
<evidence type="ECO:0000256" key="1">
    <source>
        <dbReference type="ARBA" id="ARBA00007472"/>
    </source>
</evidence>
<comment type="caution">
    <text evidence="10">Lacks conserved residue(s) required for the propagation of feature annotation.</text>
</comment>
<sequence length="561" mass="65698">MYRYLGKRWSGSLLGRSSQLSRRHLDGRIRCHSTLKEKPDFNKVNQAFLEEEQDRLKEKPDFNKVNQAFLEEEQDRLKERLSKEQGGDRQQPKTYDDVKLRQIIDSSNLGMEQRKLKEKELREKELRERELKEEKLKEKELKEKELKEKELKEKELKEKELKEKELTEKESEDRELNKESIKDTQNREKSPPVNHEDDISTVTTVDPEKPNKAKVFPTPVSSITTKQIKERIESEFKNLPSQREKMRRELSKKMETYLDSLQDTIFTATRALNDVTGYSSIEKLKKSIEQLEQDLKDCKDQVKQCKDIYAEAIQRRSTLQKEMNDLLTRKHNWNAEDLERFTILYRNDHANEQNEINSQENLNNAEQAVDAIQLKLTQSILTRYHEEQIWSDKIRRASTWGTWILMGINIFLFMIATFFVEPWKRRRLVGSFEDKVKQAITDLHEKQSGHIDDLFSKDKQNITTGPATGLATQSDQEEQSSSLSSWLFDDKPKNTQVPKVSFKVSQLTWTNLKLSVIANYHTLFTSKDIDVVQFDKPELGIIAASLTLTGCVLGSLVMSCF</sequence>
<keyword evidence="7 10" id="KW-0496">Mitochondrion</keyword>
<accession>A0A1E4RKT1</accession>
<evidence type="ECO:0000256" key="9">
    <source>
        <dbReference type="ARBA" id="ARBA00024807"/>
    </source>
</evidence>
<dbReference type="STRING" id="984485.A0A1E4RKT1"/>
<keyword evidence="14" id="KW-1185">Reference proteome</keyword>
<feature type="transmembrane region" description="Helical" evidence="10">
    <location>
        <begin position="400"/>
        <end position="420"/>
    </location>
</feature>
<evidence type="ECO:0000256" key="4">
    <source>
        <dbReference type="ARBA" id="ARBA00022946"/>
    </source>
</evidence>
<comment type="function">
    <text evidence="9">Required for the maintenance of the structure of the mitochondrial inner membrane. Involved in mitochondrial morphology. Causes growth arrest when highly overexpressed.</text>
</comment>
<evidence type="ECO:0000256" key="5">
    <source>
        <dbReference type="ARBA" id="ARBA00022989"/>
    </source>
</evidence>
<feature type="coiled-coil region" evidence="11">
    <location>
        <begin position="281"/>
        <end position="336"/>
    </location>
</feature>
<keyword evidence="3 10" id="KW-0999">Mitochondrion inner membrane</keyword>
<evidence type="ECO:0000256" key="11">
    <source>
        <dbReference type="SAM" id="Coils"/>
    </source>
</evidence>
<gene>
    <name evidence="13" type="ORF">HYPBUDRAFT_152526</name>
</gene>
<organism evidence="13 14">
    <name type="scientific">Hyphopichia burtonii NRRL Y-1933</name>
    <dbReference type="NCBI Taxonomy" id="984485"/>
    <lineage>
        <taxon>Eukaryota</taxon>
        <taxon>Fungi</taxon>
        <taxon>Dikarya</taxon>
        <taxon>Ascomycota</taxon>
        <taxon>Saccharomycotina</taxon>
        <taxon>Pichiomycetes</taxon>
        <taxon>Debaryomycetaceae</taxon>
        <taxon>Hyphopichia</taxon>
    </lineage>
</organism>